<protein>
    <submittedName>
        <fullName evidence="2">Uncharacterized protein</fullName>
    </submittedName>
</protein>
<reference evidence="2 3" key="1">
    <citation type="submission" date="2016-07" db="EMBL/GenBank/DDBJ databases">
        <title>Pervasive Adenine N6-methylation of Active Genes in Fungi.</title>
        <authorList>
            <consortium name="DOE Joint Genome Institute"/>
            <person name="Mondo S.J."/>
            <person name="Dannebaum R.O."/>
            <person name="Kuo R.C."/>
            <person name="Labutti K."/>
            <person name="Haridas S."/>
            <person name="Kuo A."/>
            <person name="Salamov A."/>
            <person name="Ahrendt S.R."/>
            <person name="Lipzen A."/>
            <person name="Sullivan W."/>
            <person name="Andreopoulos W.B."/>
            <person name="Clum A."/>
            <person name="Lindquist E."/>
            <person name="Daum C."/>
            <person name="Ramamoorthy G.K."/>
            <person name="Gryganskyi A."/>
            <person name="Culley D."/>
            <person name="Magnuson J.K."/>
            <person name="James T.Y."/>
            <person name="O'Malley M.A."/>
            <person name="Stajich J.E."/>
            <person name="Spatafora J.W."/>
            <person name="Visel A."/>
            <person name="Grigoriev I.V."/>
        </authorList>
    </citation>
    <scope>NUCLEOTIDE SEQUENCE [LARGE SCALE GENOMIC DNA]</scope>
    <source>
        <strain evidence="2 3">CBS 115471</strain>
    </source>
</reference>
<organism evidence="2 3">
    <name type="scientific">Clohesyomyces aquaticus</name>
    <dbReference type="NCBI Taxonomy" id="1231657"/>
    <lineage>
        <taxon>Eukaryota</taxon>
        <taxon>Fungi</taxon>
        <taxon>Dikarya</taxon>
        <taxon>Ascomycota</taxon>
        <taxon>Pezizomycotina</taxon>
        <taxon>Dothideomycetes</taxon>
        <taxon>Pleosporomycetidae</taxon>
        <taxon>Pleosporales</taxon>
        <taxon>Lindgomycetaceae</taxon>
        <taxon>Clohesyomyces</taxon>
    </lineage>
</organism>
<comment type="caution">
    <text evidence="2">The sequence shown here is derived from an EMBL/GenBank/DDBJ whole genome shotgun (WGS) entry which is preliminary data.</text>
</comment>
<sequence length="570" mass="61988">MPRPKRTKVASAAARVAKPSKAAAPAPAPAPKPKPAKQAAETVHNFSSDDSDGLVVRRTRPQRRMPWQSAPEKNVDYAMTGGLSVEEPNDKAAEPKRKKPSPKSKLTPAKTRTPSSTASKKARTSTASKEDSIVKPSAPESLPAEQLIPEAPADIDDSLTDTMFTFGSFGSESPAHGTRPPSAMKILGTPAHETSVLALKNFKRRPRQPSLLRMVNQTTDVEDNDLDDLDDLDDFNPDAESTALNLEEPLSANEHPNNSDLYASASSSGSRGRKRKLSSPVVQVPRSSPPFDPPSGADVANSRSASPSLPEDIVESCETVPQTQEEADPEIMSETMAPPRSSSPPADEIFDSPVKPRQQGKRRETKKKPQYSVDPDSDDDVEPEQPVKSKARQKPKAQSISTAKLQSLLPRRRTRVAQGYDEFDIRSSDEADMAPVDSDQDELQLSPRRLASTSKRPVQAKATKKSIRTTKKSTMTAAKSTMTAAKSTTMAAEKGRRNTRTYGRTSSDKENERTFGQQDTCGDVEDITETTINVPKSQLSAIAKQFEEVDAWEMDFESVDVGGASSSPWR</sequence>
<feature type="compositionally biased region" description="Polar residues" evidence="1">
    <location>
        <begin position="396"/>
        <end position="405"/>
    </location>
</feature>
<dbReference type="STRING" id="1231657.A0A1Y1Z0M0"/>
<feature type="compositionally biased region" description="Basic residues" evidence="1">
    <location>
        <begin position="462"/>
        <end position="471"/>
    </location>
</feature>
<name>A0A1Y1Z0M0_9PLEO</name>
<evidence type="ECO:0000313" key="2">
    <source>
        <dbReference type="EMBL" id="ORY03664.1"/>
    </source>
</evidence>
<dbReference type="EMBL" id="MCFA01000144">
    <property type="protein sequence ID" value="ORY03664.1"/>
    <property type="molecule type" value="Genomic_DNA"/>
</dbReference>
<feature type="compositionally biased region" description="Low complexity" evidence="1">
    <location>
        <begin position="103"/>
        <end position="127"/>
    </location>
</feature>
<dbReference type="OrthoDB" id="5423493at2759"/>
<keyword evidence="3" id="KW-1185">Reference proteome</keyword>
<feature type="region of interest" description="Disordered" evidence="1">
    <location>
        <begin position="202"/>
        <end position="523"/>
    </location>
</feature>
<evidence type="ECO:0000313" key="3">
    <source>
        <dbReference type="Proteomes" id="UP000193144"/>
    </source>
</evidence>
<feature type="compositionally biased region" description="Acidic residues" evidence="1">
    <location>
        <begin position="220"/>
        <end position="237"/>
    </location>
</feature>
<feature type="compositionally biased region" description="Low complexity" evidence="1">
    <location>
        <begin position="472"/>
        <end position="492"/>
    </location>
</feature>
<evidence type="ECO:0000256" key="1">
    <source>
        <dbReference type="SAM" id="MobiDB-lite"/>
    </source>
</evidence>
<accession>A0A1Y1Z0M0</accession>
<dbReference type="AlphaFoldDB" id="A0A1Y1Z0M0"/>
<feature type="compositionally biased region" description="Basic residues" evidence="1">
    <location>
        <begin position="358"/>
        <end position="369"/>
    </location>
</feature>
<feature type="region of interest" description="Disordered" evidence="1">
    <location>
        <begin position="1"/>
        <end position="186"/>
    </location>
</feature>
<dbReference type="Proteomes" id="UP000193144">
    <property type="component" value="Unassembled WGS sequence"/>
</dbReference>
<feature type="compositionally biased region" description="Polar residues" evidence="1">
    <location>
        <begin position="160"/>
        <end position="171"/>
    </location>
</feature>
<proteinExistence type="predicted"/>
<gene>
    <name evidence="2" type="ORF">BCR34DRAFT_605153</name>
</gene>
<feature type="compositionally biased region" description="Low complexity" evidence="1">
    <location>
        <begin position="9"/>
        <end position="25"/>
    </location>
</feature>